<evidence type="ECO:0000313" key="2">
    <source>
        <dbReference type="Proteomes" id="UP000277424"/>
    </source>
</evidence>
<dbReference type="Proteomes" id="UP000277424">
    <property type="component" value="Unassembled WGS sequence"/>
</dbReference>
<sequence length="124" mass="13848">MTGEELRDAIRAMLESHPGISVSSAGHVTHAERYVTLAGAPVGFEPKRVEFQNLWVRSDSIRLTRLRDIDHVCYRAENFSESTPNHNLFGEKAFKNADLVRFKVTDLWQAARVLLEVAGEGAAP</sequence>
<accession>A0A420WH74</accession>
<organism evidence="1 2">
    <name type="scientific">Oceanibaculum indicum</name>
    <dbReference type="NCBI Taxonomy" id="526216"/>
    <lineage>
        <taxon>Bacteria</taxon>
        <taxon>Pseudomonadati</taxon>
        <taxon>Pseudomonadota</taxon>
        <taxon>Alphaproteobacteria</taxon>
        <taxon>Rhodospirillales</taxon>
        <taxon>Oceanibaculaceae</taxon>
        <taxon>Oceanibaculum</taxon>
    </lineage>
</organism>
<dbReference type="AlphaFoldDB" id="A0A420WH74"/>
<name>A0A420WH74_9PROT</name>
<dbReference type="OrthoDB" id="7595271at2"/>
<gene>
    <name evidence="1" type="ORF">BCL74_2303</name>
</gene>
<evidence type="ECO:0000313" key="1">
    <source>
        <dbReference type="EMBL" id="RKQ70358.1"/>
    </source>
</evidence>
<dbReference type="EMBL" id="RBIG01000002">
    <property type="protein sequence ID" value="RKQ70358.1"/>
    <property type="molecule type" value="Genomic_DNA"/>
</dbReference>
<protein>
    <submittedName>
        <fullName evidence="1">Uncharacterized protein</fullName>
    </submittedName>
</protein>
<proteinExistence type="predicted"/>
<reference evidence="1 2" key="1">
    <citation type="submission" date="2018-10" db="EMBL/GenBank/DDBJ databases">
        <title>Comparative analysis of microorganisms from saline springs in Andes Mountain Range, Colombia.</title>
        <authorList>
            <person name="Rubin E."/>
        </authorList>
    </citation>
    <scope>NUCLEOTIDE SEQUENCE [LARGE SCALE GENOMIC DNA]</scope>
    <source>
        <strain evidence="1 2">USBA 36</strain>
    </source>
</reference>
<comment type="caution">
    <text evidence="1">The sequence shown here is derived from an EMBL/GenBank/DDBJ whole genome shotgun (WGS) entry which is preliminary data.</text>
</comment>
<dbReference type="RefSeq" id="WP_121220099.1">
    <property type="nucleotide sequence ID" value="NZ_RBIG01000002.1"/>
</dbReference>